<comment type="caution">
    <text evidence="4">The sequence shown here is derived from an EMBL/GenBank/DDBJ whole genome shotgun (WGS) entry which is preliminary data.</text>
</comment>
<organism evidence="4 5">
    <name type="scientific">Parelaphostrongylus tenuis</name>
    <name type="common">Meningeal worm</name>
    <dbReference type="NCBI Taxonomy" id="148309"/>
    <lineage>
        <taxon>Eukaryota</taxon>
        <taxon>Metazoa</taxon>
        <taxon>Ecdysozoa</taxon>
        <taxon>Nematoda</taxon>
        <taxon>Chromadorea</taxon>
        <taxon>Rhabditida</taxon>
        <taxon>Rhabditina</taxon>
        <taxon>Rhabditomorpha</taxon>
        <taxon>Strongyloidea</taxon>
        <taxon>Metastrongylidae</taxon>
        <taxon>Parelaphostrongylus</taxon>
    </lineage>
</organism>
<dbReference type="GO" id="GO:0043565">
    <property type="term" value="F:sequence-specific DNA binding"/>
    <property type="evidence" value="ECO:0007669"/>
    <property type="project" value="InterPro"/>
</dbReference>
<evidence type="ECO:0000256" key="2">
    <source>
        <dbReference type="SAM" id="MobiDB-lite"/>
    </source>
</evidence>
<dbReference type="EMBL" id="JAHQIW010002537">
    <property type="protein sequence ID" value="KAJ1355641.1"/>
    <property type="molecule type" value="Genomic_DNA"/>
</dbReference>
<sequence>MAQGDEERNANKSNALFDYENVVVKEEEEEESLFGVVMGRKPEGTESNDASHEKEHDIEGTVKRCYNCRSRDIGRYVNGKHACKACQDYYKKYGENRPEYLCQRPIRRRVKNRDPGVFCYNCFDTRRDQKRWRRVKGMDACYSCGTYYHRTKADRPMALVHYSRSDQRKRWLGRRPQEEKRCYNCGVTNNAGEGWKRVDGKTSCSTCKHYRRKHPNEDRPEYLWRKAPRKEKTCYNCSFIIPKRGSYRVQGEVACSACKRYYVGTGRHRPEHLCRRPKKTQLRLLGTEGKCYNCPFILLKGIPRRQVEGKMSCCTCGHYYERTGQHRPEHLWRETLKKQERKATGNELRSDAVANVDDMKASGSSNSAPPCPRVDGDVDSGEIQSQRLTLWRLLGSLVEPHAAPLHRPHVNDDIDLRMMDSPIAQPVVDTDVKVNLGVHADTVMEGETFTPHCHQDEAAAWCAPLNPFQEIKIEELSNDDCN</sequence>
<protein>
    <recommendedName>
        <fullName evidence="3">GATA-type domain-containing protein</fullName>
    </recommendedName>
</protein>
<evidence type="ECO:0000313" key="5">
    <source>
        <dbReference type="Proteomes" id="UP001196413"/>
    </source>
</evidence>
<dbReference type="InterPro" id="IPR000679">
    <property type="entry name" value="Znf_GATA"/>
</dbReference>
<feature type="compositionally biased region" description="Basic and acidic residues" evidence="2">
    <location>
        <begin position="40"/>
        <end position="54"/>
    </location>
</feature>
<dbReference type="AlphaFoldDB" id="A0AAD5MUA3"/>
<feature type="domain" description="GATA-type" evidence="3">
    <location>
        <begin position="228"/>
        <end position="283"/>
    </location>
</feature>
<keyword evidence="1" id="KW-0863">Zinc-finger</keyword>
<keyword evidence="1" id="KW-0862">Zinc</keyword>
<feature type="domain" description="GATA-type" evidence="3">
    <location>
        <begin position="65"/>
        <end position="109"/>
    </location>
</feature>
<gene>
    <name evidence="4" type="ORF">KIN20_013134</name>
</gene>
<reference evidence="4" key="1">
    <citation type="submission" date="2021-06" db="EMBL/GenBank/DDBJ databases">
        <title>Parelaphostrongylus tenuis whole genome reference sequence.</title>
        <authorList>
            <person name="Garwood T.J."/>
            <person name="Larsen P.A."/>
            <person name="Fountain-Jones N.M."/>
            <person name="Garbe J.R."/>
            <person name="Macchietto M.G."/>
            <person name="Kania S.A."/>
            <person name="Gerhold R.W."/>
            <person name="Richards J.E."/>
            <person name="Wolf T.M."/>
        </authorList>
    </citation>
    <scope>NUCLEOTIDE SEQUENCE</scope>
    <source>
        <strain evidence="4">MNPRO001-30</strain>
        <tissue evidence="4">Meninges</tissue>
    </source>
</reference>
<name>A0AAD5MUA3_PARTN</name>
<evidence type="ECO:0000259" key="3">
    <source>
        <dbReference type="PROSITE" id="PS50114"/>
    </source>
</evidence>
<feature type="domain" description="GATA-type" evidence="3">
    <location>
        <begin position="304"/>
        <end position="339"/>
    </location>
</feature>
<dbReference type="GO" id="GO:0006355">
    <property type="term" value="P:regulation of DNA-templated transcription"/>
    <property type="evidence" value="ECO:0007669"/>
    <property type="project" value="InterPro"/>
</dbReference>
<proteinExistence type="predicted"/>
<feature type="domain" description="GATA-type" evidence="3">
    <location>
        <begin position="113"/>
        <end position="168"/>
    </location>
</feature>
<dbReference type="Proteomes" id="UP001196413">
    <property type="component" value="Unassembled WGS sequence"/>
</dbReference>
<accession>A0AAD5MUA3</accession>
<feature type="region of interest" description="Disordered" evidence="2">
    <location>
        <begin position="34"/>
        <end position="54"/>
    </location>
</feature>
<dbReference type="PROSITE" id="PS50114">
    <property type="entry name" value="GATA_ZN_FINGER_2"/>
    <property type="match status" value="4"/>
</dbReference>
<keyword evidence="5" id="KW-1185">Reference proteome</keyword>
<evidence type="ECO:0000313" key="4">
    <source>
        <dbReference type="EMBL" id="KAJ1355641.1"/>
    </source>
</evidence>
<evidence type="ECO:0000256" key="1">
    <source>
        <dbReference type="PROSITE-ProRule" id="PRU00094"/>
    </source>
</evidence>
<keyword evidence="1" id="KW-0479">Metal-binding</keyword>
<dbReference type="GO" id="GO:0008270">
    <property type="term" value="F:zinc ion binding"/>
    <property type="evidence" value="ECO:0007669"/>
    <property type="project" value="UniProtKB-KW"/>
</dbReference>